<feature type="transmembrane region" description="Helical" evidence="1">
    <location>
        <begin position="143"/>
        <end position="168"/>
    </location>
</feature>
<accession>A0A5R8QEV8</accession>
<dbReference type="EMBL" id="VBWP01000002">
    <property type="protein sequence ID" value="TLG76545.1"/>
    <property type="molecule type" value="Genomic_DNA"/>
</dbReference>
<dbReference type="InParanoid" id="A0A5R8QEV8"/>
<sequence>MKTIGKSMLVDSMSFTNRRVLMVFAFIFIIYEATNLGALYVIIPIILAFYPFQNEDKGVSVLNFAAVSKSNVVVGRYLTAIGIFLVCTLIDVVCHYLLSMIMPRTSIGLVGYMLLTTLYVIYVAACLPLYFKFGYAKCIPIMYATAAVIFAIGMLGAVIFKYFNLYWILDMIFSLQVDPLIFGIGGLVIAALITAISLVISLKIYQHRTL</sequence>
<dbReference type="AlphaFoldDB" id="A0A5R8QEV8"/>
<dbReference type="Proteomes" id="UP000306912">
    <property type="component" value="Unassembled WGS sequence"/>
</dbReference>
<feature type="transmembrane region" description="Helical" evidence="1">
    <location>
        <begin position="21"/>
        <end position="50"/>
    </location>
</feature>
<dbReference type="Pfam" id="PF13346">
    <property type="entry name" value="ABC2_membrane_5"/>
    <property type="match status" value="1"/>
</dbReference>
<evidence type="ECO:0000313" key="3">
    <source>
        <dbReference type="Proteomes" id="UP000306912"/>
    </source>
</evidence>
<name>A0A5R8QEV8_9FIRM</name>
<comment type="caution">
    <text evidence="2">The sequence shown here is derived from an EMBL/GenBank/DDBJ whole genome shotgun (WGS) entry which is preliminary data.</text>
</comment>
<evidence type="ECO:0000256" key="1">
    <source>
        <dbReference type="SAM" id="Phobius"/>
    </source>
</evidence>
<organism evidence="2 3">
    <name type="scientific">Culicoidibacter larvae</name>
    <dbReference type="NCBI Taxonomy" id="2579976"/>
    <lineage>
        <taxon>Bacteria</taxon>
        <taxon>Bacillati</taxon>
        <taxon>Bacillota</taxon>
        <taxon>Culicoidibacteria</taxon>
        <taxon>Culicoidibacterales</taxon>
        <taxon>Culicoidibacteraceae</taxon>
        <taxon>Culicoidibacter</taxon>
    </lineage>
</organism>
<gene>
    <name evidence="2" type="ORF">FEZ08_02710</name>
</gene>
<keyword evidence="1" id="KW-0472">Membrane</keyword>
<feature type="transmembrane region" description="Helical" evidence="1">
    <location>
        <begin position="110"/>
        <end position="131"/>
    </location>
</feature>
<keyword evidence="1" id="KW-1133">Transmembrane helix</keyword>
<dbReference type="RefSeq" id="WP_138190182.1">
    <property type="nucleotide sequence ID" value="NZ_VBWP01000002.1"/>
</dbReference>
<proteinExistence type="predicted"/>
<feature type="transmembrane region" description="Helical" evidence="1">
    <location>
        <begin position="77"/>
        <end position="98"/>
    </location>
</feature>
<protein>
    <recommendedName>
        <fullName evidence="4">ABC-2 transporter permease</fullName>
    </recommendedName>
</protein>
<evidence type="ECO:0000313" key="2">
    <source>
        <dbReference type="EMBL" id="TLG76545.1"/>
    </source>
</evidence>
<keyword evidence="1" id="KW-0812">Transmembrane</keyword>
<feature type="transmembrane region" description="Helical" evidence="1">
    <location>
        <begin position="180"/>
        <end position="205"/>
    </location>
</feature>
<evidence type="ECO:0008006" key="4">
    <source>
        <dbReference type="Google" id="ProtNLM"/>
    </source>
</evidence>
<dbReference type="InterPro" id="IPR025699">
    <property type="entry name" value="ABC2_memb-like"/>
</dbReference>
<reference evidence="2 3" key="1">
    <citation type="submission" date="2019-05" db="EMBL/GenBank/DDBJ databases">
        <title>Culicoidintestinum kansasii gen. nov., sp. nov. from the gastrointestinal tract of the biting midge, Culicoides sonorensis.</title>
        <authorList>
            <person name="Neupane S."/>
            <person name="Ghosh A."/>
            <person name="Gunther S."/>
            <person name="Martin K."/>
            <person name="Zurek L."/>
        </authorList>
    </citation>
    <scope>NUCLEOTIDE SEQUENCE [LARGE SCALE GENOMIC DNA]</scope>
    <source>
        <strain evidence="2 3">CS-1</strain>
    </source>
</reference>
<keyword evidence="3" id="KW-1185">Reference proteome</keyword>